<dbReference type="RefSeq" id="WP_378775907.1">
    <property type="nucleotide sequence ID" value="NZ_JBHTMX010000112.1"/>
</dbReference>
<dbReference type="EMBL" id="JBHTMX010000112">
    <property type="protein sequence ID" value="MFD1332694.1"/>
    <property type="molecule type" value="Genomic_DNA"/>
</dbReference>
<comment type="caution">
    <text evidence="1">The sequence shown here is derived from an EMBL/GenBank/DDBJ whole genome shotgun (WGS) entry which is preliminary data.</text>
</comment>
<reference evidence="2" key="1">
    <citation type="journal article" date="2019" name="Int. J. Syst. Evol. Microbiol.">
        <title>The Global Catalogue of Microorganisms (GCM) 10K type strain sequencing project: providing services to taxonomists for standard genome sequencing and annotation.</title>
        <authorList>
            <consortium name="The Broad Institute Genomics Platform"/>
            <consortium name="The Broad Institute Genome Sequencing Center for Infectious Disease"/>
            <person name="Wu L."/>
            <person name="Ma J."/>
        </authorList>
    </citation>
    <scope>NUCLEOTIDE SEQUENCE [LARGE SCALE GENOMIC DNA]</scope>
    <source>
        <strain evidence="2">CCUG 61696</strain>
    </source>
</reference>
<proteinExistence type="predicted"/>
<keyword evidence="2" id="KW-1185">Reference proteome</keyword>
<evidence type="ECO:0000313" key="2">
    <source>
        <dbReference type="Proteomes" id="UP001597171"/>
    </source>
</evidence>
<accession>A0ABW3Z8S9</accession>
<organism evidence="1 2">
    <name type="scientific">Methylopila musalis</name>
    <dbReference type="NCBI Taxonomy" id="1134781"/>
    <lineage>
        <taxon>Bacteria</taxon>
        <taxon>Pseudomonadati</taxon>
        <taxon>Pseudomonadota</taxon>
        <taxon>Alphaproteobacteria</taxon>
        <taxon>Hyphomicrobiales</taxon>
        <taxon>Methylopilaceae</taxon>
        <taxon>Methylopila</taxon>
    </lineage>
</organism>
<sequence>MSPSVLGALLGALAGAGLGWFGARVINAGLDAQIARASPEDAAKFATIRRLAGPIVIATTVAEIAIVGYVGVELLAG</sequence>
<evidence type="ECO:0008006" key="3">
    <source>
        <dbReference type="Google" id="ProtNLM"/>
    </source>
</evidence>
<protein>
    <recommendedName>
        <fullName evidence="3">ATP synthase F(0) sector subunit c</fullName>
    </recommendedName>
</protein>
<gene>
    <name evidence="1" type="ORF">ACFQ4O_11870</name>
</gene>
<name>A0ABW3Z8S9_9HYPH</name>
<dbReference type="Proteomes" id="UP001597171">
    <property type="component" value="Unassembled WGS sequence"/>
</dbReference>
<evidence type="ECO:0000313" key="1">
    <source>
        <dbReference type="EMBL" id="MFD1332694.1"/>
    </source>
</evidence>